<sequence>ANLEPLGITDVFLKRACTEYEHAKGDSQRWEVSEGQKAFEEKLESIFILDIPESADPAWKNEHTLCNWCEFAHSRGDMSYLQYTDNQPLYPAYRKYERE</sequence>
<feature type="non-terminal residue" evidence="1">
    <location>
        <position position="1"/>
    </location>
</feature>
<dbReference type="EMBL" id="BARS01005131">
    <property type="protein sequence ID" value="GAF68849.1"/>
    <property type="molecule type" value="Genomic_DNA"/>
</dbReference>
<gene>
    <name evidence="1" type="ORF">S01H1_10046</name>
</gene>
<organism evidence="1">
    <name type="scientific">marine sediment metagenome</name>
    <dbReference type="NCBI Taxonomy" id="412755"/>
    <lineage>
        <taxon>unclassified sequences</taxon>
        <taxon>metagenomes</taxon>
        <taxon>ecological metagenomes</taxon>
    </lineage>
</organism>
<comment type="caution">
    <text evidence="1">The sequence shown here is derived from an EMBL/GenBank/DDBJ whole genome shotgun (WGS) entry which is preliminary data.</text>
</comment>
<dbReference type="AlphaFoldDB" id="X0RJ32"/>
<accession>X0RJ32</accession>
<name>X0RJ32_9ZZZZ</name>
<evidence type="ECO:0000313" key="1">
    <source>
        <dbReference type="EMBL" id="GAF68849.1"/>
    </source>
</evidence>
<proteinExistence type="predicted"/>
<reference evidence="1" key="1">
    <citation type="journal article" date="2014" name="Front. Microbiol.">
        <title>High frequency of phylogenetically diverse reductive dehalogenase-homologous genes in deep subseafloor sedimentary metagenomes.</title>
        <authorList>
            <person name="Kawai M."/>
            <person name="Futagami T."/>
            <person name="Toyoda A."/>
            <person name="Takaki Y."/>
            <person name="Nishi S."/>
            <person name="Hori S."/>
            <person name="Arai W."/>
            <person name="Tsubouchi T."/>
            <person name="Morono Y."/>
            <person name="Uchiyama I."/>
            <person name="Ito T."/>
            <person name="Fujiyama A."/>
            <person name="Inagaki F."/>
            <person name="Takami H."/>
        </authorList>
    </citation>
    <scope>NUCLEOTIDE SEQUENCE</scope>
    <source>
        <strain evidence="1">Expedition CK06-06</strain>
    </source>
</reference>
<protein>
    <submittedName>
        <fullName evidence="1">Uncharacterized protein</fullName>
    </submittedName>
</protein>